<evidence type="ECO:0000313" key="5">
    <source>
        <dbReference type="Proteomes" id="UP000447574"/>
    </source>
</evidence>
<protein>
    <submittedName>
        <fullName evidence="3">Uncharacterized protein</fullName>
    </submittedName>
</protein>
<dbReference type="RefSeq" id="WP_153328251.1">
    <property type="nucleotide sequence ID" value="NZ_JBQQFY010000050.1"/>
</dbReference>
<keyword evidence="6" id="KW-1185">Reference proteome</keyword>
<dbReference type="EMBL" id="WIWF01000036">
    <property type="protein sequence ID" value="MQT74952.1"/>
    <property type="molecule type" value="Genomic_DNA"/>
</dbReference>
<evidence type="ECO:0000313" key="7">
    <source>
        <dbReference type="Proteomes" id="UP000489190"/>
    </source>
</evidence>
<evidence type="ECO:0000313" key="2">
    <source>
        <dbReference type="EMBL" id="MQT74952.1"/>
    </source>
</evidence>
<feature type="region of interest" description="Disordered" evidence="1">
    <location>
        <begin position="1"/>
        <end position="24"/>
    </location>
</feature>
<dbReference type="AlphaFoldDB" id="A0A7X1XDR1"/>
<accession>A0A7X1XDR1</accession>
<evidence type="ECO:0000256" key="1">
    <source>
        <dbReference type="SAM" id="MobiDB-lite"/>
    </source>
</evidence>
<evidence type="ECO:0000313" key="4">
    <source>
        <dbReference type="EMBL" id="MQU33589.1"/>
    </source>
</evidence>
<name>A0A7X1XDR1_9PSED</name>
<gene>
    <name evidence="4" type="ORF">GHO30_19760</name>
    <name evidence="2" type="ORF">GHO37_11640</name>
    <name evidence="3" type="ORF">GHO39_10840</name>
</gene>
<comment type="caution">
    <text evidence="3">The sequence shown here is derived from an EMBL/GenBank/DDBJ whole genome shotgun (WGS) entry which is preliminary data.</text>
</comment>
<evidence type="ECO:0000313" key="6">
    <source>
        <dbReference type="Proteomes" id="UP000470186"/>
    </source>
</evidence>
<sequence length="85" mass="9060">MSTLEPGKLSPLTDAQVQAGARPGETWAEARRRLEAANWACPLFQADDHPGADYTLAGPVDECEGLNGQAIEWEPGELGPPRTSS</sequence>
<dbReference type="Proteomes" id="UP000489190">
    <property type="component" value="Unassembled WGS sequence"/>
</dbReference>
<dbReference type="Proteomes" id="UP000447574">
    <property type="component" value="Unassembled WGS sequence"/>
</dbReference>
<reference evidence="5 6" key="1">
    <citation type="submission" date="2019-10" db="EMBL/GenBank/DDBJ databases">
        <title>Evaluation of single-gene subtyping targets for Pseudomonas.</title>
        <authorList>
            <person name="Reichler S.J."/>
            <person name="Orsi R.H."/>
            <person name="Wiedmann M."/>
            <person name="Martin N.H."/>
            <person name="Murphy S.I."/>
        </authorList>
    </citation>
    <scope>NUCLEOTIDE SEQUENCE [LARGE SCALE GENOMIC DNA]</scope>
    <source>
        <strain evidence="4 6">FSL R10-2107</strain>
        <strain evidence="2 5">FSL R10-2932</strain>
        <strain evidence="3 7">FSL R10-3254</strain>
    </source>
</reference>
<organism evidence="3 7">
    <name type="scientific">Pseudomonas helleri</name>
    <dbReference type="NCBI Taxonomy" id="1608996"/>
    <lineage>
        <taxon>Bacteria</taxon>
        <taxon>Pseudomonadati</taxon>
        <taxon>Pseudomonadota</taxon>
        <taxon>Gammaproteobacteria</taxon>
        <taxon>Pseudomonadales</taxon>
        <taxon>Pseudomonadaceae</taxon>
        <taxon>Pseudomonas</taxon>
    </lineage>
</organism>
<dbReference type="Proteomes" id="UP000470186">
    <property type="component" value="Unassembled WGS sequence"/>
</dbReference>
<dbReference type="EMBL" id="WIVX01000117">
    <property type="protein sequence ID" value="MQU33589.1"/>
    <property type="molecule type" value="Genomic_DNA"/>
</dbReference>
<evidence type="ECO:0000313" key="3">
    <source>
        <dbReference type="EMBL" id="MQT89627.1"/>
    </source>
</evidence>
<dbReference type="EMBL" id="WIWI01000025">
    <property type="protein sequence ID" value="MQT89627.1"/>
    <property type="molecule type" value="Genomic_DNA"/>
</dbReference>
<proteinExistence type="predicted"/>